<dbReference type="Proteomes" id="UP000796761">
    <property type="component" value="Unassembled WGS sequence"/>
</dbReference>
<name>A0A8K1D7U6_9PASS</name>
<sequence length="85" mass="8964">GQRSRNGAGKARSTGDTGSSVPGQRRPPRCHQSLPLRLVSPAGRWPGGGRGAERAGDHRPLQWEVQVPEQGQPPPPPGAVTSAWD</sequence>
<comment type="caution">
    <text evidence="2">The sequence shown here is derived from an EMBL/GenBank/DDBJ whole genome shotgun (WGS) entry which is preliminary data.</text>
</comment>
<dbReference type="AlphaFoldDB" id="A0A8K1D7U6"/>
<feature type="non-terminal residue" evidence="2">
    <location>
        <position position="85"/>
    </location>
</feature>
<evidence type="ECO:0000313" key="3">
    <source>
        <dbReference type="Proteomes" id="UP000796761"/>
    </source>
</evidence>
<reference evidence="2" key="1">
    <citation type="submission" date="2019-04" db="EMBL/GenBank/DDBJ databases">
        <title>Genome assembly of Zosterops borbonicus 15179.</title>
        <authorList>
            <person name="Leroy T."/>
            <person name="Anselmetti Y."/>
            <person name="Tilak M.-K."/>
            <person name="Nabholz B."/>
        </authorList>
    </citation>
    <scope>NUCLEOTIDE SEQUENCE</scope>
    <source>
        <strain evidence="2">HGM_15179</strain>
        <tissue evidence="2">Muscle</tissue>
    </source>
</reference>
<proteinExistence type="predicted"/>
<protein>
    <submittedName>
        <fullName evidence="2">Uncharacterized protein</fullName>
    </submittedName>
</protein>
<feature type="non-terminal residue" evidence="2">
    <location>
        <position position="1"/>
    </location>
</feature>
<accession>A0A8K1D7U6</accession>
<gene>
    <name evidence="2" type="ORF">HGM15179_019935</name>
</gene>
<evidence type="ECO:0000256" key="1">
    <source>
        <dbReference type="SAM" id="MobiDB-lite"/>
    </source>
</evidence>
<feature type="compositionally biased region" description="Basic and acidic residues" evidence="1">
    <location>
        <begin position="51"/>
        <end position="61"/>
    </location>
</feature>
<feature type="region of interest" description="Disordered" evidence="1">
    <location>
        <begin position="1"/>
        <end position="85"/>
    </location>
</feature>
<organism evidence="2 3">
    <name type="scientific">Zosterops borbonicus</name>
    <dbReference type="NCBI Taxonomy" id="364589"/>
    <lineage>
        <taxon>Eukaryota</taxon>
        <taxon>Metazoa</taxon>
        <taxon>Chordata</taxon>
        <taxon>Craniata</taxon>
        <taxon>Vertebrata</taxon>
        <taxon>Euteleostomi</taxon>
        <taxon>Archelosauria</taxon>
        <taxon>Archosauria</taxon>
        <taxon>Dinosauria</taxon>
        <taxon>Saurischia</taxon>
        <taxon>Theropoda</taxon>
        <taxon>Coelurosauria</taxon>
        <taxon>Aves</taxon>
        <taxon>Neognathae</taxon>
        <taxon>Neoaves</taxon>
        <taxon>Telluraves</taxon>
        <taxon>Australaves</taxon>
        <taxon>Passeriformes</taxon>
        <taxon>Sylvioidea</taxon>
        <taxon>Zosteropidae</taxon>
        <taxon>Zosterops</taxon>
    </lineage>
</organism>
<keyword evidence="3" id="KW-1185">Reference proteome</keyword>
<dbReference type="EMBL" id="SWJQ01001921">
    <property type="protein sequence ID" value="TRZ07173.1"/>
    <property type="molecule type" value="Genomic_DNA"/>
</dbReference>
<evidence type="ECO:0000313" key="2">
    <source>
        <dbReference type="EMBL" id="TRZ07173.1"/>
    </source>
</evidence>